<organism evidence="3 4">
    <name type="scientific">Flavobacterium granuli</name>
    <dbReference type="NCBI Taxonomy" id="280093"/>
    <lineage>
        <taxon>Bacteria</taxon>
        <taxon>Pseudomonadati</taxon>
        <taxon>Bacteroidota</taxon>
        <taxon>Flavobacteriia</taxon>
        <taxon>Flavobacteriales</taxon>
        <taxon>Flavobacteriaceae</taxon>
        <taxon>Flavobacterium</taxon>
    </lineage>
</organism>
<dbReference type="InterPro" id="IPR005269">
    <property type="entry name" value="LOG"/>
</dbReference>
<keyword evidence="4" id="KW-1185">Reference proteome</keyword>
<dbReference type="PANTHER" id="PTHR43393:SF3">
    <property type="entry name" value="LYSINE DECARBOXYLASE-LIKE PROTEIN"/>
    <property type="match status" value="1"/>
</dbReference>
<proteinExistence type="inferred from homology"/>
<comment type="catalytic activity">
    <reaction evidence="1">
        <text>AMP + H2O = D-ribose 5-phosphate + adenine</text>
        <dbReference type="Rhea" id="RHEA:20129"/>
        <dbReference type="ChEBI" id="CHEBI:15377"/>
        <dbReference type="ChEBI" id="CHEBI:16708"/>
        <dbReference type="ChEBI" id="CHEBI:78346"/>
        <dbReference type="ChEBI" id="CHEBI:456215"/>
        <dbReference type="EC" id="3.2.2.4"/>
    </reaction>
</comment>
<dbReference type="Pfam" id="PF03641">
    <property type="entry name" value="Lysine_decarbox"/>
    <property type="match status" value="1"/>
</dbReference>
<dbReference type="InterPro" id="IPR052341">
    <property type="entry name" value="LOG_family_nucleotidases"/>
</dbReference>
<reference evidence="3 4" key="1">
    <citation type="submission" date="2023-07" db="EMBL/GenBank/DDBJ databases">
        <title>Sorghum-associated microbial communities from plants grown in Nebraska, USA.</title>
        <authorList>
            <person name="Schachtman D."/>
        </authorList>
    </citation>
    <scope>NUCLEOTIDE SEQUENCE [LARGE SCALE GENOMIC DNA]</scope>
    <source>
        <strain evidence="3 4">BE124</strain>
    </source>
</reference>
<protein>
    <recommendedName>
        <fullName evidence="2">Cytokinin riboside 5'-monophosphate phosphoribohydrolase</fullName>
        <ecNumber evidence="2">3.2.2.n1</ecNumber>
    </recommendedName>
</protein>
<evidence type="ECO:0000256" key="1">
    <source>
        <dbReference type="ARBA" id="ARBA00000274"/>
    </source>
</evidence>
<comment type="similarity">
    <text evidence="2">Belongs to the LOG family.</text>
</comment>
<dbReference type="Proteomes" id="UP001261871">
    <property type="component" value="Unassembled WGS sequence"/>
</dbReference>
<dbReference type="SUPFAM" id="SSF102405">
    <property type="entry name" value="MCP/YpsA-like"/>
    <property type="match status" value="1"/>
</dbReference>
<dbReference type="Gene3D" id="3.40.50.450">
    <property type="match status" value="1"/>
</dbReference>
<dbReference type="PANTHER" id="PTHR43393">
    <property type="entry name" value="CYTOKININ RIBOSIDE 5'-MONOPHOSPHATE PHOSPHORIBOHYDROLASE"/>
    <property type="match status" value="1"/>
</dbReference>
<dbReference type="EMBL" id="JAVDTX010000003">
    <property type="protein sequence ID" value="MDR6845055.1"/>
    <property type="molecule type" value="Genomic_DNA"/>
</dbReference>
<keyword evidence="2" id="KW-0203">Cytokinin biosynthesis</keyword>
<accession>A0ABU1S325</accession>
<keyword evidence="2" id="KW-0378">Hydrolase</keyword>
<dbReference type="EC" id="3.2.2.n1" evidence="2"/>
<dbReference type="InterPro" id="IPR031100">
    <property type="entry name" value="LOG_fam"/>
</dbReference>
<name>A0ABU1S325_9FLAO</name>
<dbReference type="NCBIfam" id="TIGR00730">
    <property type="entry name" value="Rossman fold protein, TIGR00730 family"/>
    <property type="match status" value="1"/>
</dbReference>
<dbReference type="RefSeq" id="WP_310005979.1">
    <property type="nucleotide sequence ID" value="NZ_JAVDTX010000003.1"/>
</dbReference>
<evidence type="ECO:0000313" key="3">
    <source>
        <dbReference type="EMBL" id="MDR6845055.1"/>
    </source>
</evidence>
<evidence type="ECO:0000256" key="2">
    <source>
        <dbReference type="RuleBase" id="RU363015"/>
    </source>
</evidence>
<sequence length="264" mass="29689">MEANNEDNLKRLSHEQWEEAWQKHWKKAQLDYELPVKDSEEHRFLSERRTAEKEKERLGRITSEFEMGFTKLSQLGPAVTIFGSARFKPGEPYYELSRETGNAFAKAGFTVLTGGGPGAMEAANRGAKEAGGLTYGLNIILPKEQQPNPYVNDSFEFKYFFVRKVMLVKYSCAFIVMPGGLGTLDELFEAATLIQCHKIGPFPLILVGGKFWKGLRDFVGFMADQGVFSPDEIGFSRIVETPEEAINMVLSSLPNDFKNSLKPL</sequence>
<comment type="caution">
    <text evidence="3">The sequence shown here is derived from an EMBL/GenBank/DDBJ whole genome shotgun (WGS) entry which is preliminary data.</text>
</comment>
<evidence type="ECO:0000313" key="4">
    <source>
        <dbReference type="Proteomes" id="UP001261871"/>
    </source>
</evidence>
<gene>
    <name evidence="3" type="ORF">J2W95_001754</name>
</gene>